<dbReference type="Pfam" id="PF25598">
    <property type="entry name" value="ARM_PUB"/>
    <property type="match status" value="1"/>
</dbReference>
<evidence type="ECO:0000256" key="4">
    <source>
        <dbReference type="ARBA" id="ARBA00022679"/>
    </source>
</evidence>
<dbReference type="InterPro" id="IPR011989">
    <property type="entry name" value="ARM-like"/>
</dbReference>
<dbReference type="InterPro" id="IPR045210">
    <property type="entry name" value="RING-Ubox_PUB"/>
</dbReference>
<dbReference type="InterPro" id="IPR013083">
    <property type="entry name" value="Znf_RING/FYVE/PHD"/>
</dbReference>
<dbReference type="CDD" id="cd16664">
    <property type="entry name" value="RING-Ubox_PUB"/>
    <property type="match status" value="1"/>
</dbReference>
<evidence type="ECO:0000256" key="2">
    <source>
        <dbReference type="ARBA" id="ARBA00004906"/>
    </source>
</evidence>
<feature type="compositionally biased region" description="Pro residues" evidence="7">
    <location>
        <begin position="11"/>
        <end position="22"/>
    </location>
</feature>
<evidence type="ECO:0000313" key="9">
    <source>
        <dbReference type="EMBL" id="RRT64413.1"/>
    </source>
</evidence>
<dbReference type="AlphaFoldDB" id="A0A426ZK81"/>
<keyword evidence="4" id="KW-0808">Transferase</keyword>
<evidence type="ECO:0000256" key="6">
    <source>
        <dbReference type="PROSITE-ProRule" id="PRU00259"/>
    </source>
</evidence>
<reference evidence="9 10" key="1">
    <citation type="journal article" date="2014" name="Agronomy (Basel)">
        <title>A Draft Genome Sequence for Ensete ventricosum, the Drought-Tolerant Tree Against Hunger.</title>
        <authorList>
            <person name="Harrison J."/>
            <person name="Moore K.A."/>
            <person name="Paszkiewicz K."/>
            <person name="Jones T."/>
            <person name="Grant M."/>
            <person name="Ambacheew D."/>
            <person name="Muzemil S."/>
            <person name="Studholme D.J."/>
        </authorList>
    </citation>
    <scope>NUCLEOTIDE SEQUENCE [LARGE SCALE GENOMIC DNA]</scope>
</reference>
<dbReference type="Gene3D" id="3.30.40.10">
    <property type="entry name" value="Zinc/RING finger domain, C3HC4 (zinc finger)"/>
    <property type="match status" value="1"/>
</dbReference>
<sequence length="711" mass="76861">MAVSPSRRPLPRPSTSPPSPPDPDPDLLRHLVQLSRDVTPSPPPSWHSSLRVGPNFSSVARSLKQLSILFEELLQHTRSCDFAMPRSASLCFREMFLVFHRVRALFHDSYGRSCAFHVFRAERLVAELHEQVVDLATLLDILPLAELPVPEDVRDLVRLLVRQFRRSSTAVEPAALSLRRDVLELIAGIERGAVPDRDALQGIFLRLGLDDSRSCGREIDRLERDIGDCAADHRWAPVMVALAGILRYAKCVLFGASIPRSDSSAAAGGKQSSSALENLTVPADFRCPISLDLMRDPVVVATGQTYDREPIVRWIGSGHATCPKSGQPLAHLELSGQPLAHLELVPNRALKNLIARWCHDNNVPFDASDRNVTATVTSNNKKPADRDITTPAGTNKAALEAARMTASFLVGELAVAPSTEAANRVVHELRLLAKHGSDNRSFVADAGAIPLLLPLLRSDDAGLQLNAVTALLNLSIMEANKRRIMHTDGAVDLFVHILAKGATWRAKENAAATVFSLTTVHSYRRRLGRHPSVVELLLQMARVGPANAKKDAMAAIMGLAGDRENTGRLVEAGVVRAALEVAGEPEAAEEAVAVLAAVAKKGGAEAVAEAEGAVARLVGVLRRGSDWARESAAAALVEVCRQSGAEVVAELVAMPGIEWVIWELMEAGTERARRKAAALARICRRWAAAVEAERTTRYSEMSIAASSTTVS</sequence>
<dbReference type="InterPro" id="IPR058678">
    <property type="entry name" value="ARM_PUB"/>
</dbReference>
<comment type="caution">
    <text evidence="9">The sequence shown here is derived from an EMBL/GenBank/DDBJ whole genome shotgun (WGS) entry which is preliminary data.</text>
</comment>
<dbReference type="GO" id="GO:0061630">
    <property type="term" value="F:ubiquitin protein ligase activity"/>
    <property type="evidence" value="ECO:0007669"/>
    <property type="project" value="UniProtKB-EC"/>
</dbReference>
<evidence type="ECO:0000256" key="5">
    <source>
        <dbReference type="ARBA" id="ARBA00022786"/>
    </source>
</evidence>
<comment type="catalytic activity">
    <reaction evidence="1">
        <text>S-ubiquitinyl-[E2 ubiquitin-conjugating enzyme]-L-cysteine + [acceptor protein]-L-lysine = [E2 ubiquitin-conjugating enzyme]-L-cysteine + N(6)-ubiquitinyl-[acceptor protein]-L-lysine.</text>
        <dbReference type="EC" id="2.3.2.27"/>
    </reaction>
</comment>
<evidence type="ECO:0000313" key="10">
    <source>
        <dbReference type="Proteomes" id="UP000287651"/>
    </source>
</evidence>
<dbReference type="GO" id="GO:0016567">
    <property type="term" value="P:protein ubiquitination"/>
    <property type="evidence" value="ECO:0007669"/>
    <property type="project" value="UniProtKB-UniPathway"/>
</dbReference>
<feature type="repeat" description="ARM" evidence="6">
    <location>
        <begin position="447"/>
        <end position="489"/>
    </location>
</feature>
<dbReference type="PANTHER" id="PTHR23315">
    <property type="entry name" value="U BOX DOMAIN-CONTAINING"/>
    <property type="match status" value="1"/>
</dbReference>
<gene>
    <name evidence="9" type="ORF">B296_00034797</name>
</gene>
<dbReference type="InterPro" id="IPR016024">
    <property type="entry name" value="ARM-type_fold"/>
</dbReference>
<evidence type="ECO:0000256" key="1">
    <source>
        <dbReference type="ARBA" id="ARBA00000900"/>
    </source>
</evidence>
<evidence type="ECO:0000256" key="7">
    <source>
        <dbReference type="SAM" id="MobiDB-lite"/>
    </source>
</evidence>
<dbReference type="EMBL" id="AMZH03006203">
    <property type="protein sequence ID" value="RRT64413.1"/>
    <property type="molecule type" value="Genomic_DNA"/>
</dbReference>
<dbReference type="Pfam" id="PF04564">
    <property type="entry name" value="U-box"/>
    <property type="match status" value="1"/>
</dbReference>
<dbReference type="SUPFAM" id="SSF48371">
    <property type="entry name" value="ARM repeat"/>
    <property type="match status" value="1"/>
</dbReference>
<comment type="pathway">
    <text evidence="2">Protein modification; protein ubiquitination.</text>
</comment>
<feature type="domain" description="U-box" evidence="8">
    <location>
        <begin position="280"/>
        <end position="364"/>
    </location>
</feature>
<dbReference type="EC" id="2.3.2.27" evidence="3"/>
<organism evidence="9 10">
    <name type="scientific">Ensete ventricosum</name>
    <name type="common">Abyssinian banana</name>
    <name type="synonym">Musa ensete</name>
    <dbReference type="NCBI Taxonomy" id="4639"/>
    <lineage>
        <taxon>Eukaryota</taxon>
        <taxon>Viridiplantae</taxon>
        <taxon>Streptophyta</taxon>
        <taxon>Embryophyta</taxon>
        <taxon>Tracheophyta</taxon>
        <taxon>Spermatophyta</taxon>
        <taxon>Magnoliopsida</taxon>
        <taxon>Liliopsida</taxon>
        <taxon>Zingiberales</taxon>
        <taxon>Musaceae</taxon>
        <taxon>Ensete</taxon>
    </lineage>
</organism>
<dbReference type="UniPathway" id="UPA00143"/>
<dbReference type="Gene3D" id="1.25.10.10">
    <property type="entry name" value="Leucine-rich Repeat Variant"/>
    <property type="match status" value="1"/>
</dbReference>
<dbReference type="PROSITE" id="PS51698">
    <property type="entry name" value="U_BOX"/>
    <property type="match status" value="1"/>
</dbReference>
<evidence type="ECO:0000259" key="8">
    <source>
        <dbReference type="PROSITE" id="PS51698"/>
    </source>
</evidence>
<dbReference type="Proteomes" id="UP000287651">
    <property type="component" value="Unassembled WGS sequence"/>
</dbReference>
<feature type="region of interest" description="Disordered" evidence="7">
    <location>
        <begin position="1"/>
        <end position="28"/>
    </location>
</feature>
<dbReference type="InterPro" id="IPR000225">
    <property type="entry name" value="Armadillo"/>
</dbReference>
<dbReference type="PANTHER" id="PTHR23315:SF63">
    <property type="entry name" value="U-BOX DOMAIN-CONTAINING PROTEIN 16"/>
    <property type="match status" value="1"/>
</dbReference>
<name>A0A426ZK81_ENSVE</name>
<evidence type="ECO:0000256" key="3">
    <source>
        <dbReference type="ARBA" id="ARBA00012483"/>
    </source>
</evidence>
<protein>
    <recommendedName>
        <fullName evidence="3">RING-type E3 ubiquitin transferase</fullName>
        <ecNumber evidence="3">2.3.2.27</ecNumber>
    </recommendedName>
</protein>
<accession>A0A426ZK81</accession>
<keyword evidence="5" id="KW-0833">Ubl conjugation pathway</keyword>
<dbReference type="PROSITE" id="PS50176">
    <property type="entry name" value="ARM_REPEAT"/>
    <property type="match status" value="1"/>
</dbReference>
<dbReference type="SMART" id="SM00504">
    <property type="entry name" value="Ubox"/>
    <property type="match status" value="1"/>
</dbReference>
<dbReference type="SUPFAM" id="SSF57850">
    <property type="entry name" value="RING/U-box"/>
    <property type="match status" value="1"/>
</dbReference>
<dbReference type="InterPro" id="IPR003613">
    <property type="entry name" value="Ubox_domain"/>
</dbReference>
<dbReference type="SMART" id="SM00185">
    <property type="entry name" value="ARM"/>
    <property type="match status" value="2"/>
</dbReference>
<proteinExistence type="predicted"/>